<protein>
    <recommendedName>
        <fullName evidence="1">Carrier domain-containing protein</fullName>
    </recommendedName>
</protein>
<dbReference type="AlphaFoldDB" id="A0A0J7YRZ5"/>
<proteinExistence type="predicted"/>
<accession>A0A0J7YRZ5</accession>
<name>A0A0J7YRZ5_STRVR</name>
<evidence type="ECO:0000313" key="2">
    <source>
        <dbReference type="EMBL" id="KMS66247.1"/>
    </source>
</evidence>
<sequence length="87" mass="9512">MTVPWDEAFETILRSLLRALPDDAPLRPDQDLAAAGLDSMASVELLLKLEETYAVEIPDELLQPTTFATAGALWEAVSGLRATELQE</sequence>
<dbReference type="PATRIC" id="fig|1938.3.peg.2569"/>
<reference evidence="2 3" key="1">
    <citation type="submission" date="2015-06" db="EMBL/GenBank/DDBJ databases">
        <authorList>
            <person name="Ju K.-S."/>
            <person name="Doroghazi J.R."/>
            <person name="Metcalf W.W."/>
        </authorList>
    </citation>
    <scope>NUCLEOTIDE SEQUENCE [LARGE SCALE GENOMIC DNA]</scope>
    <source>
        <strain evidence="2 3">NRRL 3414</strain>
    </source>
</reference>
<dbReference type="Proteomes" id="UP000037432">
    <property type="component" value="Unassembled WGS sequence"/>
</dbReference>
<organism evidence="2 3">
    <name type="scientific">Streptomyces viridochromogenes</name>
    <dbReference type="NCBI Taxonomy" id="1938"/>
    <lineage>
        <taxon>Bacteria</taxon>
        <taxon>Bacillati</taxon>
        <taxon>Actinomycetota</taxon>
        <taxon>Actinomycetes</taxon>
        <taxon>Kitasatosporales</taxon>
        <taxon>Streptomycetaceae</taxon>
        <taxon>Streptomyces</taxon>
    </lineage>
</organism>
<gene>
    <name evidence="2" type="ORF">ACM01_46155</name>
</gene>
<dbReference type="RefSeq" id="WP_048587551.1">
    <property type="nucleotide sequence ID" value="NZ_LFNT01000173.1"/>
</dbReference>
<feature type="domain" description="Carrier" evidence="1">
    <location>
        <begin position="3"/>
        <end position="81"/>
    </location>
</feature>
<evidence type="ECO:0000259" key="1">
    <source>
        <dbReference type="PROSITE" id="PS50075"/>
    </source>
</evidence>
<dbReference type="Pfam" id="PF00550">
    <property type="entry name" value="PP-binding"/>
    <property type="match status" value="1"/>
</dbReference>
<dbReference type="OrthoDB" id="2665189at2"/>
<comment type="caution">
    <text evidence="2">The sequence shown here is derived from an EMBL/GenBank/DDBJ whole genome shotgun (WGS) entry which is preliminary data.</text>
</comment>
<dbReference type="SUPFAM" id="SSF47336">
    <property type="entry name" value="ACP-like"/>
    <property type="match status" value="1"/>
</dbReference>
<dbReference type="PROSITE" id="PS50075">
    <property type="entry name" value="CARRIER"/>
    <property type="match status" value="1"/>
</dbReference>
<dbReference type="Gene3D" id="1.10.1200.10">
    <property type="entry name" value="ACP-like"/>
    <property type="match status" value="1"/>
</dbReference>
<evidence type="ECO:0000313" key="3">
    <source>
        <dbReference type="Proteomes" id="UP000037432"/>
    </source>
</evidence>
<dbReference type="InterPro" id="IPR009081">
    <property type="entry name" value="PP-bd_ACP"/>
</dbReference>
<dbReference type="EMBL" id="LFNT01000173">
    <property type="protein sequence ID" value="KMS66247.1"/>
    <property type="molecule type" value="Genomic_DNA"/>
</dbReference>
<dbReference type="InterPro" id="IPR036736">
    <property type="entry name" value="ACP-like_sf"/>
</dbReference>